<comment type="caution">
    <text evidence="2">The sequence shown here is derived from an EMBL/GenBank/DDBJ whole genome shotgun (WGS) entry which is preliminary data.</text>
</comment>
<gene>
    <name evidence="2" type="ORF">DM01DRAFT_1157666</name>
</gene>
<evidence type="ECO:0000313" key="2">
    <source>
        <dbReference type="EMBL" id="ORX60318.1"/>
    </source>
</evidence>
<dbReference type="AlphaFoldDB" id="A0A1X2GTH6"/>
<organism evidence="2 3">
    <name type="scientific">Hesseltinella vesiculosa</name>
    <dbReference type="NCBI Taxonomy" id="101127"/>
    <lineage>
        <taxon>Eukaryota</taxon>
        <taxon>Fungi</taxon>
        <taxon>Fungi incertae sedis</taxon>
        <taxon>Mucoromycota</taxon>
        <taxon>Mucoromycotina</taxon>
        <taxon>Mucoromycetes</taxon>
        <taxon>Mucorales</taxon>
        <taxon>Cunninghamellaceae</taxon>
        <taxon>Hesseltinella</taxon>
    </lineage>
</organism>
<keyword evidence="3" id="KW-1185">Reference proteome</keyword>
<dbReference type="OrthoDB" id="1394818at2759"/>
<dbReference type="EMBL" id="MCGT01000004">
    <property type="protein sequence ID" value="ORX60318.1"/>
    <property type="molecule type" value="Genomic_DNA"/>
</dbReference>
<feature type="region of interest" description="Disordered" evidence="1">
    <location>
        <begin position="294"/>
        <end position="408"/>
    </location>
</feature>
<sequence length="558" mass="58315">MDVSGGNVPANASQSHAAFVSPSGSHVAGLAMSKRGLSVHSVASAPSLAPTPQQQRRPTQILLGFAPIANDPPSAPSSPPHRQPQPQTQRMAHLGHPGRPVQQHRIPTIRKHSLDSKTTLPPTSSKSASPTCPSDRLFHTCDSLAFTCQSIASTLDRCLPPHDAASSSVAPILQSLHSASMQLDAAVQRQKGQDAPWSKADPSGSTPPHSPSSAPYSATSSPPPAASLSSLASRCVLLLMEICRQVQSKLPMFASSLDRKRLRQLILTVHGATLDIKETCLALQASSAIVADDEPWLPTKSDTDASSLPPVPPPSSGSSSNAKPAGSPSPPLVSATPSASSSGTSPTTAVPALPGISAISSKSTSTTTSHHRHTRSSSSSSSSPPPTQNAPGSSPQSPLTSPFSPSSPLMHQLQLALTASIHLNNVLTEAIQQLRDGASSSGTLKLDALHTQTQLALQSSHQLQISLQSTRDPAVATSLLHQQCIFEQVHGFLKLFVALLSEIRSLSTEEDVVWPKAIKQGCLNMTRITAEVAKHPFIAQHSFGPAPQSSPTSTQQPT</sequence>
<protein>
    <submittedName>
        <fullName evidence="2">Uncharacterized protein</fullName>
    </submittedName>
</protein>
<feature type="region of interest" description="Disordered" evidence="1">
    <location>
        <begin position="66"/>
        <end position="132"/>
    </location>
</feature>
<feature type="region of interest" description="Disordered" evidence="1">
    <location>
        <begin position="1"/>
        <end position="27"/>
    </location>
</feature>
<dbReference type="InterPro" id="IPR019487">
    <property type="entry name" value="RAM_signalling_pathway_SOG2"/>
</dbReference>
<feature type="compositionally biased region" description="Low complexity" evidence="1">
    <location>
        <begin position="393"/>
        <end position="408"/>
    </location>
</feature>
<feature type="compositionally biased region" description="Low complexity" evidence="1">
    <location>
        <begin position="202"/>
        <end position="223"/>
    </location>
</feature>
<evidence type="ECO:0000313" key="3">
    <source>
        <dbReference type="Proteomes" id="UP000242146"/>
    </source>
</evidence>
<feature type="compositionally biased region" description="Low complexity" evidence="1">
    <location>
        <begin position="316"/>
        <end position="352"/>
    </location>
</feature>
<feature type="compositionally biased region" description="Low complexity" evidence="1">
    <location>
        <begin position="116"/>
        <end position="132"/>
    </location>
</feature>
<dbReference type="STRING" id="101127.A0A1X2GTH6"/>
<name>A0A1X2GTH6_9FUNG</name>
<feature type="compositionally biased region" description="Pro residues" evidence="1">
    <location>
        <begin position="73"/>
        <end position="83"/>
    </location>
</feature>
<reference evidence="2 3" key="1">
    <citation type="submission" date="2016-07" db="EMBL/GenBank/DDBJ databases">
        <title>Pervasive Adenine N6-methylation of Active Genes in Fungi.</title>
        <authorList>
            <consortium name="DOE Joint Genome Institute"/>
            <person name="Mondo S.J."/>
            <person name="Dannebaum R.O."/>
            <person name="Kuo R.C."/>
            <person name="Labutti K."/>
            <person name="Haridas S."/>
            <person name="Kuo A."/>
            <person name="Salamov A."/>
            <person name="Ahrendt S.R."/>
            <person name="Lipzen A."/>
            <person name="Sullivan W."/>
            <person name="Andreopoulos W.B."/>
            <person name="Clum A."/>
            <person name="Lindquist E."/>
            <person name="Daum C."/>
            <person name="Ramamoorthy G.K."/>
            <person name="Gryganskyi A."/>
            <person name="Culley D."/>
            <person name="Magnuson J.K."/>
            <person name="James T.Y."/>
            <person name="O'Malley M.A."/>
            <person name="Stajich J.E."/>
            <person name="Spatafora J.W."/>
            <person name="Visel A."/>
            <person name="Grigoriev I.V."/>
        </authorList>
    </citation>
    <scope>NUCLEOTIDE SEQUENCE [LARGE SCALE GENOMIC DNA]</scope>
    <source>
        <strain evidence="2 3">NRRL 3301</strain>
    </source>
</reference>
<accession>A0A1X2GTH6</accession>
<dbReference type="PANTHER" id="PTHR36721">
    <property type="entry name" value="PROLINE-RICH FAMILY PROTEIN"/>
    <property type="match status" value="1"/>
</dbReference>
<dbReference type="Proteomes" id="UP000242146">
    <property type="component" value="Unassembled WGS sequence"/>
</dbReference>
<evidence type="ECO:0000256" key="1">
    <source>
        <dbReference type="SAM" id="MobiDB-lite"/>
    </source>
</evidence>
<feature type="region of interest" description="Disordered" evidence="1">
    <location>
        <begin position="185"/>
        <end position="223"/>
    </location>
</feature>
<proteinExistence type="predicted"/>
<dbReference type="PANTHER" id="PTHR36721:SF1">
    <property type="entry name" value="OS04G0446401 PROTEIN"/>
    <property type="match status" value="1"/>
</dbReference>
<dbReference type="Pfam" id="PF10428">
    <property type="entry name" value="SOG2"/>
    <property type="match status" value="1"/>
</dbReference>